<reference evidence="1 2" key="1">
    <citation type="submission" date="2021-01" db="EMBL/GenBank/DDBJ databases">
        <title>Tumebacillus sp. strain ITR2 16S ribosomal RNA gene Genome sequencing and assembly.</title>
        <authorList>
            <person name="Kang M."/>
        </authorList>
    </citation>
    <scope>NUCLEOTIDE SEQUENCE [LARGE SCALE GENOMIC DNA]</scope>
    <source>
        <strain evidence="1 2">ITR2</strain>
    </source>
</reference>
<dbReference type="RefSeq" id="WP_201636329.1">
    <property type="nucleotide sequence ID" value="NZ_JAEQNB010000004.1"/>
</dbReference>
<proteinExistence type="predicted"/>
<keyword evidence="2" id="KW-1185">Reference proteome</keyword>
<protein>
    <submittedName>
        <fullName evidence="1">Uncharacterized protein</fullName>
    </submittedName>
</protein>
<evidence type="ECO:0000313" key="1">
    <source>
        <dbReference type="EMBL" id="MBL0387893.1"/>
    </source>
</evidence>
<dbReference type="Proteomes" id="UP000602284">
    <property type="component" value="Unassembled WGS sequence"/>
</dbReference>
<gene>
    <name evidence="1" type="ORF">JJB07_14725</name>
</gene>
<name>A0ABS1JC96_9BACL</name>
<evidence type="ECO:0000313" key="2">
    <source>
        <dbReference type="Proteomes" id="UP000602284"/>
    </source>
</evidence>
<accession>A0ABS1JC96</accession>
<organism evidence="1 2">
    <name type="scientific">Tumebacillus amylolyticus</name>
    <dbReference type="NCBI Taxonomy" id="2801339"/>
    <lineage>
        <taxon>Bacteria</taxon>
        <taxon>Bacillati</taxon>
        <taxon>Bacillota</taxon>
        <taxon>Bacilli</taxon>
        <taxon>Bacillales</taxon>
        <taxon>Alicyclobacillaceae</taxon>
        <taxon>Tumebacillus</taxon>
    </lineage>
</organism>
<sequence>MTLPKGFVSGGTLQSSSLTSKLEPAVYAHGKAIYWLRMLKEGMVPTKWAKQTQNGTKVNFAYPRTQEQFDDSERQLRSFVSEINEKYDLGIEFVKDGTSQKGGEGE</sequence>
<dbReference type="EMBL" id="JAEQNB010000004">
    <property type="protein sequence ID" value="MBL0387893.1"/>
    <property type="molecule type" value="Genomic_DNA"/>
</dbReference>
<comment type="caution">
    <text evidence="1">The sequence shown here is derived from an EMBL/GenBank/DDBJ whole genome shotgun (WGS) entry which is preliminary data.</text>
</comment>